<comment type="caution">
    <text evidence="2">The sequence shown here is derived from an EMBL/GenBank/DDBJ whole genome shotgun (WGS) entry which is preliminary data.</text>
</comment>
<dbReference type="OrthoDB" id="9806840at2"/>
<evidence type="ECO:0000313" key="2">
    <source>
        <dbReference type="EMBL" id="TBW40443.1"/>
    </source>
</evidence>
<proteinExistence type="predicted"/>
<organism evidence="2 3">
    <name type="scientific">Siculibacillus lacustris</name>
    <dbReference type="NCBI Taxonomy" id="1549641"/>
    <lineage>
        <taxon>Bacteria</taxon>
        <taxon>Pseudomonadati</taxon>
        <taxon>Pseudomonadota</taxon>
        <taxon>Alphaproteobacteria</taxon>
        <taxon>Hyphomicrobiales</taxon>
        <taxon>Ancalomicrobiaceae</taxon>
        <taxon>Siculibacillus</taxon>
    </lineage>
</organism>
<keyword evidence="1" id="KW-0732">Signal</keyword>
<keyword evidence="3" id="KW-1185">Reference proteome</keyword>
<gene>
    <name evidence="2" type="ORF">EYW49_04490</name>
</gene>
<protein>
    <submittedName>
        <fullName evidence="2">DUF1036 domain-containing protein</fullName>
    </submittedName>
</protein>
<dbReference type="EMBL" id="SJFN01000004">
    <property type="protein sequence ID" value="TBW40443.1"/>
    <property type="molecule type" value="Genomic_DNA"/>
</dbReference>
<feature type="chain" id="PRO_5020934771" evidence="1">
    <location>
        <begin position="26"/>
        <end position="143"/>
    </location>
</feature>
<sequence length="143" mass="15734">MRKFVVSWGLAIGALAAVGGAPSRAQDSGLFDFSVCNETRSKASVAISSRYAPGSSDFVVAGWWVVEPGSCRRIGAYPRGHFYTFAKAPNGNFWGRGDLHLCTEQPGPFKRINLKTYKCSNDLLKPFNHVEVVKSSYEWTLNP</sequence>
<reference evidence="2 3" key="1">
    <citation type="submission" date="2019-02" db="EMBL/GenBank/DDBJ databases">
        <title>Siculibacillus lacustris gen. nov., sp. nov., a new rosette-forming bacterium isolated from a freshwater crater lake (Lake St. Ana, Romania).</title>
        <authorList>
            <person name="Felfoldi T."/>
            <person name="Marton Z."/>
            <person name="Szabo A."/>
            <person name="Mentes A."/>
            <person name="Boka K."/>
            <person name="Marialigeti K."/>
            <person name="Mathe I."/>
            <person name="Koncz M."/>
            <person name="Schumann P."/>
            <person name="Toth E."/>
        </authorList>
    </citation>
    <scope>NUCLEOTIDE SEQUENCE [LARGE SCALE GENOMIC DNA]</scope>
    <source>
        <strain evidence="2 3">SA-279</strain>
    </source>
</reference>
<evidence type="ECO:0000313" key="3">
    <source>
        <dbReference type="Proteomes" id="UP000292781"/>
    </source>
</evidence>
<evidence type="ECO:0000256" key="1">
    <source>
        <dbReference type="SAM" id="SignalP"/>
    </source>
</evidence>
<dbReference type="RefSeq" id="WP_131306621.1">
    <property type="nucleotide sequence ID" value="NZ_SJFN01000004.1"/>
</dbReference>
<dbReference type="Pfam" id="PF06282">
    <property type="entry name" value="DUF1036"/>
    <property type="match status" value="1"/>
</dbReference>
<feature type="signal peptide" evidence="1">
    <location>
        <begin position="1"/>
        <end position="25"/>
    </location>
</feature>
<dbReference type="Proteomes" id="UP000292781">
    <property type="component" value="Unassembled WGS sequence"/>
</dbReference>
<accession>A0A4Q9VYX1</accession>
<name>A0A4Q9VYX1_9HYPH</name>
<dbReference type="AlphaFoldDB" id="A0A4Q9VYX1"/>
<dbReference type="InterPro" id="IPR009380">
    <property type="entry name" value="DUF1036"/>
</dbReference>